<protein>
    <submittedName>
        <fullName evidence="6">Type III effector AvrRps4</fullName>
    </submittedName>
</protein>
<dbReference type="SUPFAM" id="SSF46785">
    <property type="entry name" value="Winged helix' DNA-binding domain"/>
    <property type="match status" value="1"/>
</dbReference>
<dbReference type="PANTHER" id="PTHR30537">
    <property type="entry name" value="HTH-TYPE TRANSCRIPTIONAL REGULATOR"/>
    <property type="match status" value="1"/>
</dbReference>
<dbReference type="InterPro" id="IPR058163">
    <property type="entry name" value="LysR-type_TF_proteobact-type"/>
</dbReference>
<dbReference type="InterPro" id="IPR036388">
    <property type="entry name" value="WH-like_DNA-bd_sf"/>
</dbReference>
<proteinExistence type="inferred from homology"/>
<evidence type="ECO:0000256" key="3">
    <source>
        <dbReference type="ARBA" id="ARBA00023125"/>
    </source>
</evidence>
<sequence length="310" mass="34607">MPQFPRDCERYSAMSTPKLNDLQAFLLVAREQSFTKAAIKLGITPSALSHTMRALEERMGLRLLARTTRNVAPTEAGEQLMRSIGPLLDQIAAEVEVLGELRDKPAGTIRITCSDDAAEGILRPMLAGFLAQYPDIQIEVCIDYGFTNIVSERFDAGIRLGESISKDMIAVRLGPDWRLSVVGAPGYFEKHPVPLQPQDLTQHTCINIRHSPNGSCYAWEFEKDSRKLNIRVNGQFTSNSMIHVLNAALDGVGLAYVPISLARPHLESGRLKEVLVDWSPYFEGFHLYYPNRRQASPAFTAFVEAVRYRG</sequence>
<dbReference type="GO" id="GO:0003700">
    <property type="term" value="F:DNA-binding transcription factor activity"/>
    <property type="evidence" value="ECO:0007669"/>
    <property type="project" value="InterPro"/>
</dbReference>
<keyword evidence="4" id="KW-0804">Transcription</keyword>
<evidence type="ECO:0000259" key="5">
    <source>
        <dbReference type="PROSITE" id="PS50931"/>
    </source>
</evidence>
<name>A0A0Q0HEP2_9PSED</name>
<dbReference type="Proteomes" id="UP000050317">
    <property type="component" value="Unassembled WGS sequence"/>
</dbReference>
<evidence type="ECO:0000256" key="1">
    <source>
        <dbReference type="ARBA" id="ARBA00009437"/>
    </source>
</evidence>
<dbReference type="InterPro" id="IPR005119">
    <property type="entry name" value="LysR_subst-bd"/>
</dbReference>
<accession>A0A0Q0HEP2</accession>
<dbReference type="Pfam" id="PF00126">
    <property type="entry name" value="HTH_1"/>
    <property type="match status" value="1"/>
</dbReference>
<reference evidence="6 7" key="1">
    <citation type="submission" date="2015-09" db="EMBL/GenBank/DDBJ databases">
        <title>Genome announcement of multiple Pseudomonas syringae strains.</title>
        <authorList>
            <person name="Thakur S."/>
            <person name="Wang P.W."/>
            <person name="Gong Y."/>
            <person name="Weir B.S."/>
            <person name="Guttman D.S."/>
        </authorList>
    </citation>
    <scope>NUCLEOTIDE SEQUENCE [LARGE SCALE GENOMIC DNA]</scope>
    <source>
        <strain evidence="6 7">ICMP3963</strain>
    </source>
</reference>
<organism evidence="6 7">
    <name type="scientific">Pseudomonas syringae pv. viburni</name>
    <dbReference type="NCBI Taxonomy" id="251703"/>
    <lineage>
        <taxon>Bacteria</taxon>
        <taxon>Pseudomonadati</taxon>
        <taxon>Pseudomonadota</taxon>
        <taxon>Gammaproteobacteria</taxon>
        <taxon>Pseudomonadales</taxon>
        <taxon>Pseudomonadaceae</taxon>
        <taxon>Pseudomonas</taxon>
    </lineage>
</organism>
<dbReference type="EMBL" id="LJRR01000037">
    <property type="protein sequence ID" value="KPZ24944.1"/>
    <property type="molecule type" value="Genomic_DNA"/>
</dbReference>
<dbReference type="FunFam" id="1.10.10.10:FF:000001">
    <property type="entry name" value="LysR family transcriptional regulator"/>
    <property type="match status" value="1"/>
</dbReference>
<evidence type="ECO:0000313" key="6">
    <source>
        <dbReference type="EMBL" id="KPZ24944.1"/>
    </source>
</evidence>
<dbReference type="Gene3D" id="1.10.10.10">
    <property type="entry name" value="Winged helix-like DNA-binding domain superfamily/Winged helix DNA-binding domain"/>
    <property type="match status" value="1"/>
</dbReference>
<dbReference type="Gene3D" id="3.40.190.290">
    <property type="match status" value="1"/>
</dbReference>
<dbReference type="GO" id="GO:0043565">
    <property type="term" value="F:sequence-specific DNA binding"/>
    <property type="evidence" value="ECO:0007669"/>
    <property type="project" value="TreeGrafter"/>
</dbReference>
<comment type="caution">
    <text evidence="6">The sequence shown here is derived from an EMBL/GenBank/DDBJ whole genome shotgun (WGS) entry which is preliminary data.</text>
</comment>
<evidence type="ECO:0000313" key="7">
    <source>
        <dbReference type="Proteomes" id="UP000050317"/>
    </source>
</evidence>
<dbReference type="Pfam" id="PF03466">
    <property type="entry name" value="LysR_substrate"/>
    <property type="match status" value="1"/>
</dbReference>
<feature type="domain" description="HTH lysR-type" evidence="5">
    <location>
        <begin position="17"/>
        <end position="74"/>
    </location>
</feature>
<dbReference type="AlphaFoldDB" id="A0A0Q0HEP2"/>
<keyword evidence="2" id="KW-0805">Transcription regulation</keyword>
<dbReference type="SUPFAM" id="SSF53850">
    <property type="entry name" value="Periplasmic binding protein-like II"/>
    <property type="match status" value="1"/>
</dbReference>
<evidence type="ECO:0000256" key="4">
    <source>
        <dbReference type="ARBA" id="ARBA00023163"/>
    </source>
</evidence>
<keyword evidence="3" id="KW-0238">DNA-binding</keyword>
<dbReference type="FunFam" id="3.40.190.290:FF:000012">
    <property type="entry name" value="Transcriptional regulator, LysR family"/>
    <property type="match status" value="1"/>
</dbReference>
<dbReference type="InterPro" id="IPR000847">
    <property type="entry name" value="LysR_HTH_N"/>
</dbReference>
<dbReference type="PATRIC" id="fig|251703.9.peg.6286"/>
<comment type="similarity">
    <text evidence="1">Belongs to the LysR transcriptional regulatory family.</text>
</comment>
<dbReference type="PROSITE" id="PS50931">
    <property type="entry name" value="HTH_LYSR"/>
    <property type="match status" value="1"/>
</dbReference>
<gene>
    <name evidence="6" type="ORF">ALO40_200199</name>
</gene>
<evidence type="ECO:0000256" key="2">
    <source>
        <dbReference type="ARBA" id="ARBA00023015"/>
    </source>
</evidence>
<dbReference type="GO" id="GO:0006351">
    <property type="term" value="P:DNA-templated transcription"/>
    <property type="evidence" value="ECO:0007669"/>
    <property type="project" value="TreeGrafter"/>
</dbReference>
<dbReference type="PANTHER" id="PTHR30537:SF1">
    <property type="entry name" value="HTH-TYPE TRANSCRIPTIONAL REGULATOR PGRR"/>
    <property type="match status" value="1"/>
</dbReference>
<dbReference type="CDD" id="cd08474">
    <property type="entry name" value="PBP2_CrgA_like_5"/>
    <property type="match status" value="1"/>
</dbReference>
<dbReference type="InterPro" id="IPR036390">
    <property type="entry name" value="WH_DNA-bd_sf"/>
</dbReference>